<protein>
    <recommendedName>
        <fullName evidence="2 6">GTPase Era</fullName>
    </recommendedName>
</protein>
<evidence type="ECO:0000256" key="5">
    <source>
        <dbReference type="ARBA" id="ARBA00023134"/>
    </source>
</evidence>
<dbReference type="PANTHER" id="PTHR42698:SF1">
    <property type="entry name" value="GTPASE ERA, MITOCHONDRIAL"/>
    <property type="match status" value="1"/>
</dbReference>
<dbReference type="InterPro" id="IPR005225">
    <property type="entry name" value="Small_GTP-bd"/>
</dbReference>
<feature type="region of interest" description="G2" evidence="7">
    <location>
        <begin position="53"/>
        <end position="57"/>
    </location>
</feature>
<feature type="binding site" evidence="6">
    <location>
        <begin position="135"/>
        <end position="138"/>
    </location>
    <ligand>
        <name>GTP</name>
        <dbReference type="ChEBI" id="CHEBI:37565"/>
    </ligand>
</feature>
<evidence type="ECO:0000256" key="2">
    <source>
        <dbReference type="ARBA" id="ARBA00020484"/>
    </source>
</evidence>
<evidence type="ECO:0000313" key="12">
    <source>
        <dbReference type="Proteomes" id="UP000652074"/>
    </source>
</evidence>
<feature type="region of interest" description="G5" evidence="7">
    <location>
        <begin position="165"/>
        <end position="167"/>
    </location>
</feature>
<dbReference type="InterPro" id="IPR006073">
    <property type="entry name" value="GTP-bd"/>
</dbReference>
<dbReference type="InterPro" id="IPR005662">
    <property type="entry name" value="GTPase_Era-like"/>
</dbReference>
<feature type="region of interest" description="G1" evidence="7">
    <location>
        <begin position="27"/>
        <end position="34"/>
    </location>
</feature>
<comment type="subunit">
    <text evidence="6">Monomer.</text>
</comment>
<feature type="binding site" evidence="6">
    <location>
        <begin position="27"/>
        <end position="34"/>
    </location>
    <ligand>
        <name>GTP</name>
        <dbReference type="ChEBI" id="CHEBI:37565"/>
    </ligand>
</feature>
<feature type="domain" description="KH type-2" evidence="9">
    <location>
        <begin position="209"/>
        <end position="293"/>
    </location>
</feature>
<feature type="region of interest" description="G3" evidence="7">
    <location>
        <begin position="74"/>
        <end position="77"/>
    </location>
</feature>
<evidence type="ECO:0000256" key="1">
    <source>
        <dbReference type="ARBA" id="ARBA00007921"/>
    </source>
</evidence>
<comment type="subcellular location">
    <subcellularLocation>
        <location evidence="6">Cytoplasm</location>
    </subcellularLocation>
    <subcellularLocation>
        <location evidence="6">Cell membrane</location>
        <topology evidence="6">Peripheral membrane protein</topology>
    </subcellularLocation>
</comment>
<keyword evidence="3 6" id="KW-0547">Nucleotide-binding</keyword>
<feature type="domain" description="Era-type G" evidence="10">
    <location>
        <begin position="19"/>
        <end position="186"/>
    </location>
</feature>
<evidence type="ECO:0000256" key="4">
    <source>
        <dbReference type="ARBA" id="ARBA00022884"/>
    </source>
</evidence>
<keyword evidence="6" id="KW-1003">Cell membrane</keyword>
<dbReference type="PROSITE" id="PS50823">
    <property type="entry name" value="KH_TYPE_2"/>
    <property type="match status" value="1"/>
</dbReference>
<evidence type="ECO:0000256" key="3">
    <source>
        <dbReference type="ARBA" id="ARBA00022741"/>
    </source>
</evidence>
<dbReference type="RefSeq" id="WP_169206702.1">
    <property type="nucleotide sequence ID" value="NZ_CP059560.1"/>
</dbReference>
<name>A0ABX1MN05_9RHOO</name>
<dbReference type="InterPro" id="IPR004044">
    <property type="entry name" value="KH_dom_type_2"/>
</dbReference>
<dbReference type="NCBIfam" id="TIGR00436">
    <property type="entry name" value="era"/>
    <property type="match status" value="1"/>
</dbReference>
<keyword evidence="6" id="KW-0699">rRNA-binding</keyword>
<evidence type="ECO:0000256" key="6">
    <source>
        <dbReference type="HAMAP-Rule" id="MF_00367"/>
    </source>
</evidence>
<dbReference type="SUPFAM" id="SSF52540">
    <property type="entry name" value="P-loop containing nucleoside triphosphate hydrolases"/>
    <property type="match status" value="1"/>
</dbReference>
<dbReference type="EMBL" id="WTVR01000022">
    <property type="protein sequence ID" value="NMF89329.1"/>
    <property type="molecule type" value="Genomic_DNA"/>
</dbReference>
<feature type="binding site" evidence="6">
    <location>
        <begin position="74"/>
        <end position="78"/>
    </location>
    <ligand>
        <name>GTP</name>
        <dbReference type="ChEBI" id="CHEBI:37565"/>
    </ligand>
</feature>
<keyword evidence="6" id="KW-0963">Cytoplasm</keyword>
<keyword evidence="12" id="KW-1185">Reference proteome</keyword>
<dbReference type="NCBIfam" id="TIGR00231">
    <property type="entry name" value="small_GTP"/>
    <property type="match status" value="1"/>
</dbReference>
<sequence length="308" mass="34227">MNENIGPESGPAAAPEGFRTGFVAIVGRPNVGKSTLLNRLIGQKISIVSRKAQTTRHRVTGILTNDEAQFVFVDTPGFQTKHRNALNRSMNRTVSQVLADVDLVLFVIEAGRFGEDDRKVVEVLPKEGNVVLVINKVDRLADKTQLLPFIARVKDAFPFTEIVPLSAERGTNVEQLLRAVTPLLPEGAPMYGEDEVTDRSERFLAAEFLREKLFRLLGDELPYGIAVEIEKFETEGNLRRIHAAVVVDRASHKAIVIGKGGEQLKRIASEARVELEQLFDGKVFLEVWVKVKSGWADDERALKSLGYE</sequence>
<proteinExistence type="inferred from homology"/>
<keyword evidence="6" id="KW-0690">Ribosome biogenesis</keyword>
<dbReference type="NCBIfam" id="NF000908">
    <property type="entry name" value="PRK00089.1"/>
    <property type="match status" value="1"/>
</dbReference>
<dbReference type="Gene3D" id="3.30.300.20">
    <property type="match status" value="1"/>
</dbReference>
<dbReference type="HAMAP" id="MF_00367">
    <property type="entry name" value="GTPase_Era"/>
    <property type="match status" value="1"/>
</dbReference>
<evidence type="ECO:0000313" key="11">
    <source>
        <dbReference type="EMBL" id="NMF89329.1"/>
    </source>
</evidence>
<comment type="caution">
    <text evidence="11">The sequence shown here is derived from an EMBL/GenBank/DDBJ whole genome shotgun (WGS) entry which is preliminary data.</text>
</comment>
<dbReference type="CDD" id="cd22534">
    <property type="entry name" value="KH-II_Era"/>
    <property type="match status" value="1"/>
</dbReference>
<dbReference type="InterPro" id="IPR015946">
    <property type="entry name" value="KH_dom-like_a/b"/>
</dbReference>
<dbReference type="PANTHER" id="PTHR42698">
    <property type="entry name" value="GTPASE ERA"/>
    <property type="match status" value="1"/>
</dbReference>
<dbReference type="Pfam" id="PF07650">
    <property type="entry name" value="KH_2"/>
    <property type="match status" value="1"/>
</dbReference>
<accession>A0ABX1MN05</accession>
<dbReference type="Pfam" id="PF01926">
    <property type="entry name" value="MMR_HSR1"/>
    <property type="match status" value="1"/>
</dbReference>
<dbReference type="Proteomes" id="UP000652074">
    <property type="component" value="Unassembled WGS sequence"/>
</dbReference>
<organism evidence="11 12">
    <name type="scientific">Aromatoleum petrolei</name>
    <dbReference type="NCBI Taxonomy" id="76116"/>
    <lineage>
        <taxon>Bacteria</taxon>
        <taxon>Pseudomonadati</taxon>
        <taxon>Pseudomonadota</taxon>
        <taxon>Betaproteobacteria</taxon>
        <taxon>Rhodocyclales</taxon>
        <taxon>Rhodocyclaceae</taxon>
        <taxon>Aromatoleum</taxon>
    </lineage>
</organism>
<evidence type="ECO:0000256" key="8">
    <source>
        <dbReference type="RuleBase" id="RU003761"/>
    </source>
</evidence>
<gene>
    <name evidence="6" type="primary">era</name>
    <name evidence="11" type="ORF">GPA26_12705</name>
</gene>
<feature type="region of interest" description="G4" evidence="7">
    <location>
        <begin position="135"/>
        <end position="138"/>
    </location>
</feature>
<comment type="similarity">
    <text evidence="1 6 7 8">Belongs to the TRAFAC class TrmE-Era-EngA-EngB-Septin-like GTPase superfamily. Era GTPase family.</text>
</comment>
<keyword evidence="4 6" id="KW-0694">RNA-binding</keyword>
<reference evidence="11 12" key="1">
    <citation type="submission" date="2019-12" db="EMBL/GenBank/DDBJ databases">
        <title>Comparative genomics gives insights into the taxonomy of the Azoarcus-Aromatoleum group and reveals separate origins of nif in the plant-associated Azoarcus and non-plant-associated Aromatoleum sub-groups.</title>
        <authorList>
            <person name="Lafos M."/>
            <person name="Maluk M."/>
            <person name="Batista M."/>
            <person name="Junghare M."/>
            <person name="Carmona M."/>
            <person name="Faoro H."/>
            <person name="Cruz L.M."/>
            <person name="Battistoni F."/>
            <person name="De Souza E."/>
            <person name="Pedrosa F."/>
            <person name="Chen W.-M."/>
            <person name="Poole P.S."/>
            <person name="Dixon R.A."/>
            <person name="James E.K."/>
        </authorList>
    </citation>
    <scope>NUCLEOTIDE SEQUENCE [LARGE SCALE GENOMIC DNA]</scope>
    <source>
        <strain evidence="11 12">ToN1</strain>
    </source>
</reference>
<evidence type="ECO:0000259" key="10">
    <source>
        <dbReference type="PROSITE" id="PS51713"/>
    </source>
</evidence>
<evidence type="ECO:0000259" key="9">
    <source>
        <dbReference type="PROSITE" id="PS50823"/>
    </source>
</evidence>
<dbReference type="SUPFAM" id="SSF54814">
    <property type="entry name" value="Prokaryotic type KH domain (KH-domain type II)"/>
    <property type="match status" value="1"/>
</dbReference>
<keyword evidence="6" id="KW-0472">Membrane</keyword>
<dbReference type="InterPro" id="IPR030388">
    <property type="entry name" value="G_ERA_dom"/>
</dbReference>
<comment type="function">
    <text evidence="6">An essential GTPase that binds both GDP and GTP, with rapid nucleotide exchange. Plays a role in 16S rRNA processing and 30S ribosomal subunit biogenesis and possibly also in cell cycle regulation and energy metabolism.</text>
</comment>
<dbReference type="PRINTS" id="PR00326">
    <property type="entry name" value="GTP1OBG"/>
</dbReference>
<evidence type="ECO:0000256" key="7">
    <source>
        <dbReference type="PROSITE-ProRule" id="PRU01050"/>
    </source>
</evidence>
<dbReference type="InterPro" id="IPR027417">
    <property type="entry name" value="P-loop_NTPase"/>
</dbReference>
<dbReference type="Gene3D" id="3.40.50.300">
    <property type="entry name" value="P-loop containing nucleotide triphosphate hydrolases"/>
    <property type="match status" value="1"/>
</dbReference>
<dbReference type="InterPro" id="IPR009019">
    <property type="entry name" value="KH_sf_prok-type"/>
</dbReference>
<dbReference type="PROSITE" id="PS51713">
    <property type="entry name" value="G_ERA"/>
    <property type="match status" value="1"/>
</dbReference>
<keyword evidence="5 6" id="KW-0342">GTP-binding</keyword>
<dbReference type="CDD" id="cd04163">
    <property type="entry name" value="Era"/>
    <property type="match status" value="1"/>
</dbReference>